<proteinExistence type="predicted"/>
<feature type="region of interest" description="Disordered" evidence="4">
    <location>
        <begin position="96"/>
        <end position="121"/>
    </location>
</feature>
<keyword evidence="3" id="KW-0539">Nucleus</keyword>
<dbReference type="EMBL" id="CAIX01000098">
    <property type="protein sequence ID" value="CCI45440.1"/>
    <property type="molecule type" value="Genomic_DNA"/>
</dbReference>
<dbReference type="InterPro" id="IPR009057">
    <property type="entry name" value="Homeodomain-like_sf"/>
</dbReference>
<name>A0A024GGJ2_9STRA</name>
<dbReference type="GO" id="GO:0006355">
    <property type="term" value="P:regulation of DNA-templated transcription"/>
    <property type="evidence" value="ECO:0007669"/>
    <property type="project" value="TreeGrafter"/>
</dbReference>
<dbReference type="OrthoDB" id="49309at2759"/>
<keyword evidence="2" id="KW-0804">Transcription</keyword>
<dbReference type="PANTHER" id="PTHR16088">
    <property type="entry name" value="YY1 ASSOCIATED PROTEIN-RELATED"/>
    <property type="match status" value="1"/>
</dbReference>
<evidence type="ECO:0000256" key="2">
    <source>
        <dbReference type="ARBA" id="ARBA00023163"/>
    </source>
</evidence>
<dbReference type="AlphaFoldDB" id="A0A024GGJ2"/>
<evidence type="ECO:0000313" key="6">
    <source>
        <dbReference type="Proteomes" id="UP000053237"/>
    </source>
</evidence>
<evidence type="ECO:0000256" key="4">
    <source>
        <dbReference type="SAM" id="MobiDB-lite"/>
    </source>
</evidence>
<keyword evidence="1" id="KW-0805">Transcription regulation</keyword>
<dbReference type="InterPro" id="IPR052435">
    <property type="entry name" value="YY1-Transcr_Regul"/>
</dbReference>
<dbReference type="SUPFAM" id="SSF46689">
    <property type="entry name" value="Homeodomain-like"/>
    <property type="match status" value="1"/>
</dbReference>
<evidence type="ECO:0000313" key="5">
    <source>
        <dbReference type="EMBL" id="CCI45440.1"/>
    </source>
</evidence>
<feature type="compositionally biased region" description="Basic and acidic residues" evidence="4">
    <location>
        <begin position="542"/>
        <end position="558"/>
    </location>
</feature>
<protein>
    <recommendedName>
        <fullName evidence="7">Myb-like domain-containing protein</fullName>
    </recommendedName>
</protein>
<evidence type="ECO:0008006" key="7">
    <source>
        <dbReference type="Google" id="ProtNLM"/>
    </source>
</evidence>
<accession>A0A024GGJ2</accession>
<feature type="compositionally biased region" description="Polar residues" evidence="4">
    <location>
        <begin position="614"/>
        <end position="631"/>
    </location>
</feature>
<feature type="region of interest" description="Disordered" evidence="4">
    <location>
        <begin position="611"/>
        <end position="632"/>
    </location>
</feature>
<feature type="region of interest" description="Disordered" evidence="4">
    <location>
        <begin position="1"/>
        <end position="33"/>
    </location>
</feature>
<dbReference type="GO" id="GO:0005634">
    <property type="term" value="C:nucleus"/>
    <property type="evidence" value="ECO:0007669"/>
    <property type="project" value="TreeGrafter"/>
</dbReference>
<comment type="caution">
    <text evidence="5">The sequence shown here is derived from an EMBL/GenBank/DDBJ whole genome shotgun (WGS) entry which is preliminary data.</text>
</comment>
<feature type="compositionally biased region" description="Acidic residues" evidence="4">
    <location>
        <begin position="98"/>
        <end position="114"/>
    </location>
</feature>
<dbReference type="GO" id="GO:0003712">
    <property type="term" value="F:transcription coregulator activity"/>
    <property type="evidence" value="ECO:0007669"/>
    <property type="project" value="TreeGrafter"/>
</dbReference>
<keyword evidence="6" id="KW-1185">Reference proteome</keyword>
<dbReference type="InParanoid" id="A0A024GGJ2"/>
<evidence type="ECO:0000256" key="3">
    <source>
        <dbReference type="ARBA" id="ARBA00023242"/>
    </source>
</evidence>
<dbReference type="PANTHER" id="PTHR16088:SF3">
    <property type="entry name" value="GON-4-LIKE PROTEIN"/>
    <property type="match status" value="1"/>
</dbReference>
<evidence type="ECO:0000256" key="1">
    <source>
        <dbReference type="ARBA" id="ARBA00023015"/>
    </source>
</evidence>
<dbReference type="Proteomes" id="UP000053237">
    <property type="component" value="Unassembled WGS sequence"/>
</dbReference>
<feature type="region of interest" description="Disordered" evidence="4">
    <location>
        <begin position="542"/>
        <end position="566"/>
    </location>
</feature>
<feature type="region of interest" description="Disordered" evidence="4">
    <location>
        <begin position="715"/>
        <end position="736"/>
    </location>
</feature>
<organism evidence="5 6">
    <name type="scientific">Albugo candida</name>
    <dbReference type="NCBI Taxonomy" id="65357"/>
    <lineage>
        <taxon>Eukaryota</taxon>
        <taxon>Sar</taxon>
        <taxon>Stramenopiles</taxon>
        <taxon>Oomycota</taxon>
        <taxon>Peronosporomycetes</taxon>
        <taxon>Albuginales</taxon>
        <taxon>Albuginaceae</taxon>
        <taxon>Albugo</taxon>
    </lineage>
</organism>
<reference evidence="5 6" key="1">
    <citation type="submission" date="2012-05" db="EMBL/GenBank/DDBJ databases">
        <title>Recombination and specialization in a pathogen metapopulation.</title>
        <authorList>
            <person name="Gardiner A."/>
            <person name="Kemen E."/>
            <person name="Schultz-Larsen T."/>
            <person name="MacLean D."/>
            <person name="Van Oosterhout C."/>
            <person name="Jones J.D.G."/>
        </authorList>
    </citation>
    <scope>NUCLEOTIDE SEQUENCE [LARGE SCALE GENOMIC DNA]</scope>
    <source>
        <strain evidence="5 6">Ac Nc2</strain>
    </source>
</reference>
<gene>
    <name evidence="5" type="ORF">BN9_063370</name>
</gene>
<sequence>MIISDGEFGVMQRASTREGEQDSDTGSPIAERTRTKLSLENVSLDQLESYLEELSDNESIIFEAQEVGDHGAYQQFLASLLPQETENLSFLDVGRQVEEEDEEEYVPDDEEEEDRSQHNQMRISKKEVEELILDSRDSKFQLRQKKERHKLSRQYITLCKPSDDSMLSKTEGKNILNCDENVVKSDTLQEKYDVSFPSETIANETAHSLPNIDNELFERIRQQLYGSLQQKQCVQLSSQMHKHLQLLLQNYYHLVSINDDFKSTKEQSSVGRECFRLLAFLQRQSKQVQLHRDALLSRVSNVPTSKQTDVEDLPPTAQVIPEVNTLEHTEFDAQLKKTTPIKQRRVTRALSSARAAMTHPSMFELVGAETIDTICTKFSQKCTIDEKKDLLLKHLFFLDRHLLHPTKKESKVVFSQAEENLLLAGVKQFGNRNDSWVHIQQHFLPTKRQDLLRSRFFYLISKRALPSSENKVKAWHRKFPTRRGGMWLLEEDVCISRGLVQFSRDRALYHKIASQMMPYRHRVEIRKRAEFLRGNYKRLCTEKNGSKSDTRAPSKPDDLTNAPLHDTTDNTIGFLKAMRDHYEQELTQKVKNELKRAADAKCMKHTKAPEKNVVSCSKTESETQNKNSQDSLDCDRKTFHPLLFYTPWALLCPGLLLENTCTHNLPSQVEDEHISNFQTNREALFEKWSENVSVNVNNEEICDPYLLNFDDDTEFEQEELSSSEEGSEQDTNVDLDDDMLTRSNDSYFNAFSLKHTLRLSDLDQPPNERTLRALNALERRILGKSTQFDETCVPTETYDRDHMTLNSERDRYRYKMLFPDGENSSEGEFECEELLESSSDTEDDIVRDLKKQRYHIEDHISDTTIDMKKRRFIV</sequence>